<keyword evidence="3" id="KW-1185">Reference proteome</keyword>
<dbReference type="GO" id="GO:0042765">
    <property type="term" value="C:GPI-anchor transamidase complex"/>
    <property type="evidence" value="ECO:0007669"/>
    <property type="project" value="InterPro"/>
</dbReference>
<reference evidence="2" key="1">
    <citation type="submission" date="2023-01" db="EMBL/GenBank/DDBJ databases">
        <title>Metagenome sequencing of chrysophaentin producing Chrysophaeum taylorii.</title>
        <authorList>
            <person name="Davison J."/>
            <person name="Bewley C."/>
        </authorList>
    </citation>
    <scope>NUCLEOTIDE SEQUENCE</scope>
    <source>
        <strain evidence="2">NIES-1699</strain>
    </source>
</reference>
<dbReference type="AlphaFoldDB" id="A0AAD7UBV7"/>
<evidence type="ECO:0000256" key="1">
    <source>
        <dbReference type="SAM" id="Phobius"/>
    </source>
</evidence>
<evidence type="ECO:0000313" key="3">
    <source>
        <dbReference type="Proteomes" id="UP001230188"/>
    </source>
</evidence>
<dbReference type="Proteomes" id="UP001230188">
    <property type="component" value="Unassembled WGS sequence"/>
</dbReference>
<keyword evidence="1" id="KW-1133">Transmembrane helix</keyword>
<proteinExistence type="predicted"/>
<name>A0AAD7UBV7_9STRA</name>
<sequence length="223" mass="24346">MAEEGILRRLELGAFEAAMAEVSNATGLPIRARPNENPPRGTERAELFLDKITPKRRIRFVFFNATPARATAVDSAVDGALFAVSSSDDVRRSRAAAIDIFHAIVGPLSAPLAAKANLLKALDELRVLEDVSPFTRPSPAAETALAALDRAATSDHWPDVTRLAVEARLLVARALKDPALALPQHVPREHLVAIYAPLVAPLVLPLLSSLRSEYRRYIQRIRK</sequence>
<dbReference type="Pfam" id="PF10510">
    <property type="entry name" value="PIG-S"/>
    <property type="match status" value="1"/>
</dbReference>
<keyword evidence="1" id="KW-0472">Membrane</keyword>
<evidence type="ECO:0000313" key="2">
    <source>
        <dbReference type="EMBL" id="KAJ8602102.1"/>
    </source>
</evidence>
<dbReference type="InterPro" id="IPR019540">
    <property type="entry name" value="PtdIno-glycan_biosynth_class_S"/>
</dbReference>
<feature type="transmembrane region" description="Helical" evidence="1">
    <location>
        <begin position="192"/>
        <end position="210"/>
    </location>
</feature>
<protein>
    <submittedName>
        <fullName evidence="2">Uncharacterized protein</fullName>
    </submittedName>
</protein>
<dbReference type="GO" id="GO:0016255">
    <property type="term" value="P:attachment of GPI anchor to protein"/>
    <property type="evidence" value="ECO:0007669"/>
    <property type="project" value="InterPro"/>
</dbReference>
<dbReference type="EMBL" id="JAQMWT010000390">
    <property type="protein sequence ID" value="KAJ8602102.1"/>
    <property type="molecule type" value="Genomic_DNA"/>
</dbReference>
<gene>
    <name evidence="2" type="ORF">CTAYLR_001667</name>
</gene>
<keyword evidence="1" id="KW-0812">Transmembrane</keyword>
<organism evidence="2 3">
    <name type="scientific">Chrysophaeum taylorii</name>
    <dbReference type="NCBI Taxonomy" id="2483200"/>
    <lineage>
        <taxon>Eukaryota</taxon>
        <taxon>Sar</taxon>
        <taxon>Stramenopiles</taxon>
        <taxon>Ochrophyta</taxon>
        <taxon>Pelagophyceae</taxon>
        <taxon>Pelagomonadales</taxon>
        <taxon>Pelagomonadaceae</taxon>
        <taxon>Chrysophaeum</taxon>
    </lineage>
</organism>
<accession>A0AAD7UBV7</accession>
<comment type="caution">
    <text evidence="2">The sequence shown here is derived from an EMBL/GenBank/DDBJ whole genome shotgun (WGS) entry which is preliminary data.</text>
</comment>